<proteinExistence type="predicted"/>
<protein>
    <submittedName>
        <fullName evidence="2">Major tail protein</fullName>
    </submittedName>
</protein>
<organism evidence="2 3">
    <name type="scientific">Gordonia phage VanLee</name>
    <dbReference type="NCBI Taxonomy" id="2845816"/>
    <lineage>
        <taxon>Viruses</taxon>
        <taxon>Duplodnaviria</taxon>
        <taxon>Heunggongvirae</taxon>
        <taxon>Uroviricota</taxon>
        <taxon>Caudoviricetes</taxon>
        <taxon>Kruegerviridae</taxon>
        <taxon>Vanleevirus</taxon>
        <taxon>Vanleevirus vanlee</taxon>
    </lineage>
</organism>
<dbReference type="RefSeq" id="YP_010755755.1">
    <property type="nucleotide sequence ID" value="NC_073474.1"/>
</dbReference>
<evidence type="ECO:0000313" key="2">
    <source>
        <dbReference type="EMBL" id="QWS68132.1"/>
    </source>
</evidence>
<dbReference type="GeneID" id="80020427"/>
<dbReference type="InterPro" id="IPR058154">
    <property type="entry name" value="Bxb1_TTP-like"/>
</dbReference>
<evidence type="ECO:0000256" key="1">
    <source>
        <dbReference type="SAM" id="MobiDB-lite"/>
    </source>
</evidence>
<dbReference type="Proteomes" id="UP000683422">
    <property type="component" value="Segment"/>
</dbReference>
<dbReference type="KEGG" id="vg:80020427"/>
<accession>A0A8F2DAA1</accession>
<evidence type="ECO:0000313" key="3">
    <source>
        <dbReference type="Proteomes" id="UP000683422"/>
    </source>
</evidence>
<feature type="region of interest" description="Disordered" evidence="1">
    <location>
        <begin position="65"/>
        <end position="88"/>
    </location>
</feature>
<sequence length="299" mass="32514">MTATLETLSDLHNELIRKTLRGFICIAPTSVPAISAITQTADSLLVPFVGHERLGNVSKRSGLTFQRQTEQSEVDSWGQAEASRTDKTKDVNNVTFECQETRRPVLETYYDLDLRQISADPVTGEVQFAQPTTLRTIYRRIFFLGADGYGEDEIYIGRSMPRWTVTSVADQSWGEENPLAYGITGSAKVDSRLGYSVKHFFGGPGWKTLLREAGFNRVYTLAVTATAGNYKFVIDGEESAQLAYGANAAAILAALTPLVGAGRVTVDGASAPYTINFLDSHNVKVTATGVTGGVIELQD</sequence>
<dbReference type="EMBL" id="MZ028627">
    <property type="protein sequence ID" value="QWS68132.1"/>
    <property type="molecule type" value="Genomic_DNA"/>
</dbReference>
<name>A0A8F2DAA1_9CAUD</name>
<dbReference type="Pfam" id="PF25681">
    <property type="entry name" value="Phage_TTP_17"/>
    <property type="match status" value="1"/>
</dbReference>
<gene>
    <name evidence="2" type="primary">14</name>
    <name evidence="2" type="ORF">SEA_VANLEE_14</name>
</gene>
<reference evidence="2" key="1">
    <citation type="submission" date="2021-04" db="EMBL/GenBank/DDBJ databases">
        <authorList>
            <person name="Barnhill K.B."/>
            <person name="Biggs A.M."/>
            <person name="Bland J."/>
            <person name="Choudhary H.M."/>
            <person name="Crogan R.E."/>
            <person name="Finocchiaro A.B."/>
            <person name="Franco V."/>
            <person name="Fuller T.A."/>
            <person name="Hanwacker C.G."/>
            <person name="Howard Z.E."/>
            <person name="Iqbal M."/>
            <person name="Mathew A.M."/>
            <person name="Miller S."/>
            <person name="Padhye S."/>
            <person name="Rainey E."/>
            <person name="Rodriguez A."/>
            <person name="Stewart E."/>
            <person name="Otero L.A."/>
            <person name="Chase M.A."/>
            <person name="Pollenz R.S."/>
            <person name="Garlena R.A."/>
            <person name="Russell D.A."/>
            <person name="Jacobs-Sera D."/>
            <person name="Hatfull G.F."/>
        </authorList>
    </citation>
    <scope>NUCLEOTIDE SEQUENCE</scope>
</reference>
<keyword evidence="3" id="KW-1185">Reference proteome</keyword>